<sequence length="86" mass="9725">MGGFGRGFGGYYPGGYGIWYGGFSGILFLILIGVVVYLLIKRNKNVNYLTKQDVSYNNNALEVAKLRYVRGEISFDEYQQIVKTLK</sequence>
<evidence type="ECO:0008006" key="4">
    <source>
        <dbReference type="Google" id="ProtNLM"/>
    </source>
</evidence>
<evidence type="ECO:0000256" key="1">
    <source>
        <dbReference type="SAM" id="Phobius"/>
    </source>
</evidence>
<protein>
    <recommendedName>
        <fullName evidence="4">SHOCT domain-containing protein</fullName>
    </recommendedName>
</protein>
<keyword evidence="1" id="KW-0472">Membrane</keyword>
<comment type="caution">
    <text evidence="2">The sequence shown here is derived from an EMBL/GenBank/DDBJ whole genome shotgun (WGS) entry which is preliminary data.</text>
</comment>
<evidence type="ECO:0000313" key="2">
    <source>
        <dbReference type="EMBL" id="OEF98845.1"/>
    </source>
</evidence>
<feature type="transmembrane region" description="Helical" evidence="1">
    <location>
        <begin position="18"/>
        <end position="40"/>
    </location>
</feature>
<evidence type="ECO:0000313" key="3">
    <source>
        <dbReference type="Proteomes" id="UP000243739"/>
    </source>
</evidence>
<dbReference type="EMBL" id="MIJF01000048">
    <property type="protein sequence ID" value="OEF98845.1"/>
    <property type="molecule type" value="Genomic_DNA"/>
</dbReference>
<gene>
    <name evidence="2" type="ORF">BHF71_10715</name>
</gene>
<dbReference type="Proteomes" id="UP000243739">
    <property type="component" value="Unassembled WGS sequence"/>
</dbReference>
<proteinExistence type="predicted"/>
<dbReference type="STRING" id="337097.BHF71_10715"/>
<organism evidence="2 3">
    <name type="scientific">Vulcanibacillus modesticaldus</name>
    <dbReference type="NCBI Taxonomy" id="337097"/>
    <lineage>
        <taxon>Bacteria</taxon>
        <taxon>Bacillati</taxon>
        <taxon>Bacillota</taxon>
        <taxon>Bacilli</taxon>
        <taxon>Bacillales</taxon>
        <taxon>Bacillaceae</taxon>
        <taxon>Vulcanibacillus</taxon>
    </lineage>
</organism>
<keyword evidence="1" id="KW-0812">Transmembrane</keyword>
<accession>A0A1D2YT51</accession>
<keyword evidence="3" id="KW-1185">Reference proteome</keyword>
<dbReference type="AlphaFoldDB" id="A0A1D2YT51"/>
<name>A0A1D2YT51_9BACI</name>
<reference evidence="2 3" key="1">
    <citation type="submission" date="2016-09" db="EMBL/GenBank/DDBJ databases">
        <title>Draft genome sequence for the type strain of Vulcanibacillus modesticaldus BR, a strictly anaerobic, moderately thermophilic, and nitrate-reducing bacterium from deep sea-hydrothermal vents of the Mid-Atlantic Ridge.</title>
        <authorList>
            <person name="Abin C.A."/>
            <person name="Hollibaugh J.T."/>
        </authorList>
    </citation>
    <scope>NUCLEOTIDE SEQUENCE [LARGE SCALE GENOMIC DNA]</scope>
    <source>
        <strain evidence="2 3">BR</strain>
    </source>
</reference>
<keyword evidence="1" id="KW-1133">Transmembrane helix</keyword>